<organism evidence="1 2">
    <name type="scientific">Bradyrhizobium canariense</name>
    <dbReference type="NCBI Taxonomy" id="255045"/>
    <lineage>
        <taxon>Bacteria</taxon>
        <taxon>Pseudomonadati</taxon>
        <taxon>Pseudomonadota</taxon>
        <taxon>Alphaproteobacteria</taxon>
        <taxon>Hyphomicrobiales</taxon>
        <taxon>Nitrobacteraceae</taxon>
        <taxon>Bradyrhizobium</taxon>
    </lineage>
</organism>
<evidence type="ECO:0000313" key="2">
    <source>
        <dbReference type="Proteomes" id="UP000243904"/>
    </source>
</evidence>
<evidence type="ECO:0000313" key="1">
    <source>
        <dbReference type="EMBL" id="SDT61090.1"/>
    </source>
</evidence>
<accession>A0A1H2BRV1</accession>
<dbReference type="AlphaFoldDB" id="A0A1H2BRV1"/>
<name>A0A1H2BRV1_9BRAD</name>
<dbReference type="EMBL" id="LT629750">
    <property type="protein sequence ID" value="SDT61090.1"/>
    <property type="molecule type" value="Genomic_DNA"/>
</dbReference>
<reference evidence="2" key="1">
    <citation type="submission" date="2016-10" db="EMBL/GenBank/DDBJ databases">
        <authorList>
            <person name="Varghese N."/>
            <person name="Submissions S."/>
        </authorList>
    </citation>
    <scope>NUCLEOTIDE SEQUENCE [LARGE SCALE GENOMIC DNA]</scope>
    <source>
        <strain evidence="2">GAS369</strain>
    </source>
</reference>
<sequence length="111" mass="11670">MHFCLTGQYTPRALNNILENPTVNRSEAAKKLIEAAGGKLISMYSTPADGPGVLTIFDVPDPGAAPAICGVVVASGTLHNVKLTRLLTQDEVVQVRQKASKLRAAYTPPGG</sequence>
<dbReference type="Proteomes" id="UP000243904">
    <property type="component" value="Chromosome I"/>
</dbReference>
<protein>
    <submittedName>
        <fullName evidence="1">Uncharacterized protein, contains GYD domain</fullName>
    </submittedName>
</protein>
<gene>
    <name evidence="1" type="ORF">SAMN05444158_7483</name>
</gene>
<dbReference type="RefSeq" id="WP_146690889.1">
    <property type="nucleotide sequence ID" value="NZ_LT629750.1"/>
</dbReference>
<keyword evidence="2" id="KW-1185">Reference proteome</keyword>
<dbReference type="Pfam" id="PF08734">
    <property type="entry name" value="GYD"/>
    <property type="match status" value="1"/>
</dbReference>
<proteinExistence type="predicted"/>
<dbReference type="InterPro" id="IPR014845">
    <property type="entry name" value="GYD/TTHA1554"/>
</dbReference>